<reference evidence="1" key="1">
    <citation type="journal article" date="2015" name="Nature">
        <title>Complex archaea that bridge the gap between prokaryotes and eukaryotes.</title>
        <authorList>
            <person name="Spang A."/>
            <person name="Saw J.H."/>
            <person name="Jorgensen S.L."/>
            <person name="Zaremba-Niedzwiedzka K."/>
            <person name="Martijn J."/>
            <person name="Lind A.E."/>
            <person name="van Eijk R."/>
            <person name="Schleper C."/>
            <person name="Guy L."/>
            <person name="Ettema T.J."/>
        </authorList>
    </citation>
    <scope>NUCLEOTIDE SEQUENCE</scope>
</reference>
<organism evidence="1">
    <name type="scientific">marine sediment metagenome</name>
    <dbReference type="NCBI Taxonomy" id="412755"/>
    <lineage>
        <taxon>unclassified sequences</taxon>
        <taxon>metagenomes</taxon>
        <taxon>ecological metagenomes</taxon>
    </lineage>
</organism>
<name>A0A0F9D027_9ZZZZ</name>
<dbReference type="InterPro" id="IPR014942">
    <property type="entry name" value="AbiEii"/>
</dbReference>
<dbReference type="Pfam" id="PF08843">
    <property type="entry name" value="AbiEii"/>
    <property type="match status" value="1"/>
</dbReference>
<evidence type="ECO:0000313" key="1">
    <source>
        <dbReference type="EMBL" id="KKL47076.1"/>
    </source>
</evidence>
<comment type="caution">
    <text evidence="1">The sequence shown here is derived from an EMBL/GenBank/DDBJ whole genome shotgun (WGS) entry which is preliminary data.</text>
</comment>
<dbReference type="EMBL" id="LAZR01033801">
    <property type="protein sequence ID" value="KKL47076.1"/>
    <property type="molecule type" value="Genomic_DNA"/>
</dbReference>
<protein>
    <recommendedName>
        <fullName evidence="2">Nucleotidyl transferase AbiEii/AbiGii toxin family protein</fullName>
    </recommendedName>
</protein>
<accession>A0A0F9D027</accession>
<dbReference type="AlphaFoldDB" id="A0A0F9D027"/>
<evidence type="ECO:0008006" key="2">
    <source>
        <dbReference type="Google" id="ProtNLM"/>
    </source>
</evidence>
<gene>
    <name evidence="1" type="ORF">LCGC14_2339170</name>
</gene>
<sequence length="210" mass="23647">PADTSRAQRRAGMVAVKEIFDNAPNVISGMEVSETLLGHNISQQYIGYLAYRSVLVEKVEKVKVEIGLREPLLLPSEMRVASTIAINPFNKLHLFPAFTVSAMALHEMYAEKFRAAMSRREPAIRDFFDIFYAVFKGGLNIHDPDFLSMVKIKLEVPGNAPVDLSSARKDELGRQLEGQLKPVLRPQDFARFNLDEAFEMVFDMTAKLSL</sequence>
<proteinExistence type="predicted"/>
<feature type="non-terminal residue" evidence="1">
    <location>
        <position position="1"/>
    </location>
</feature>